<sequence>MKLNKIVELSLESQAKELKEKNKSVREIARILTDVSKQSITFNTVQRYFTAQARLHRDVIEKNEKLKVKVIELELDTVQARQELITEIRDLARQAKEDGDIRTAIQGLDKAVAALDSLDKRLGRFSVPEVQVNVQVNQQFNEFMKVILEEVDDVGRARIISKLKQAAIY</sequence>
<dbReference type="AlphaFoldDB" id="A0A062V899"/>
<evidence type="ECO:0000313" key="1">
    <source>
        <dbReference type="EMBL" id="KCZ71610.1"/>
    </source>
</evidence>
<organism evidence="1 2">
    <name type="scientific">Candidatus Methanoperedens nitratireducens</name>
    <dbReference type="NCBI Taxonomy" id="1392998"/>
    <lineage>
        <taxon>Archaea</taxon>
        <taxon>Methanobacteriati</taxon>
        <taxon>Methanobacteriota</taxon>
        <taxon>Stenosarchaea group</taxon>
        <taxon>Methanomicrobia</taxon>
        <taxon>Methanosarcinales</taxon>
        <taxon>ANME-2 cluster</taxon>
        <taxon>Candidatus Methanoperedentaceae</taxon>
        <taxon>Candidatus Methanoperedens</taxon>
    </lineage>
</organism>
<gene>
    <name evidence="1" type="ORF">ANME2D_02345</name>
</gene>
<dbReference type="OrthoDB" id="385026at2157"/>
<keyword evidence="2" id="KW-1185">Reference proteome</keyword>
<dbReference type="RefSeq" id="WP_048091674.1">
    <property type="nucleotide sequence ID" value="NZ_JMIY01000005.1"/>
</dbReference>
<evidence type="ECO:0000313" key="2">
    <source>
        <dbReference type="Proteomes" id="UP000027153"/>
    </source>
</evidence>
<reference evidence="1 2" key="1">
    <citation type="journal article" date="2013" name="Nature">
        <title>Anaerobic oxidation of methane coupled to nitrate reduction in a novel archaeal lineage.</title>
        <authorList>
            <person name="Haroon M.F."/>
            <person name="Hu S."/>
            <person name="Shi Y."/>
            <person name="Imelfort M."/>
            <person name="Keller J."/>
            <person name="Hugenholtz P."/>
            <person name="Yuan Z."/>
            <person name="Tyson G.W."/>
        </authorList>
    </citation>
    <scope>NUCLEOTIDE SEQUENCE [LARGE SCALE GENOMIC DNA]</scope>
    <source>
        <strain evidence="1 2">ANME-2d</strain>
    </source>
</reference>
<accession>A0A062V899</accession>
<name>A0A062V899_9EURY</name>
<dbReference type="EMBL" id="JMIY01000005">
    <property type="protein sequence ID" value="KCZ71610.1"/>
    <property type="molecule type" value="Genomic_DNA"/>
</dbReference>
<comment type="caution">
    <text evidence="1">The sequence shown here is derived from an EMBL/GenBank/DDBJ whole genome shotgun (WGS) entry which is preliminary data.</text>
</comment>
<protein>
    <submittedName>
        <fullName evidence="1">Uncharacterized protein</fullName>
    </submittedName>
</protein>
<dbReference type="Proteomes" id="UP000027153">
    <property type="component" value="Unassembled WGS sequence"/>
</dbReference>
<proteinExistence type="predicted"/>